<dbReference type="AlphaFoldDB" id="E4WXD3"/>
<dbReference type="GO" id="GO:0003700">
    <property type="term" value="F:DNA-binding transcription factor activity"/>
    <property type="evidence" value="ECO:0007669"/>
    <property type="project" value="InterPro"/>
</dbReference>
<keyword evidence="4" id="KW-1185">Reference proteome</keyword>
<evidence type="ECO:0000313" key="3">
    <source>
        <dbReference type="EMBL" id="CBY22025.1"/>
    </source>
</evidence>
<dbReference type="SUPFAM" id="SSF57959">
    <property type="entry name" value="Leucine zipper domain"/>
    <property type="match status" value="1"/>
</dbReference>
<evidence type="ECO:0000259" key="2">
    <source>
        <dbReference type="PROSITE" id="PS50217"/>
    </source>
</evidence>
<dbReference type="InterPro" id="IPR004827">
    <property type="entry name" value="bZIP"/>
</dbReference>
<feature type="coiled-coil region" evidence="1">
    <location>
        <begin position="64"/>
        <end position="98"/>
    </location>
</feature>
<dbReference type="InterPro" id="IPR046347">
    <property type="entry name" value="bZIP_sf"/>
</dbReference>
<dbReference type="SMART" id="SM00338">
    <property type="entry name" value="BRLZ"/>
    <property type="match status" value="1"/>
</dbReference>
<protein>
    <recommendedName>
        <fullName evidence="2">BZIP domain-containing protein</fullName>
    </recommendedName>
</protein>
<proteinExistence type="predicted"/>
<evidence type="ECO:0000256" key="1">
    <source>
        <dbReference type="SAM" id="Coils"/>
    </source>
</evidence>
<dbReference type="Gene3D" id="1.20.5.170">
    <property type="match status" value="1"/>
</dbReference>
<accession>E4WXD3</accession>
<organism evidence="3">
    <name type="scientific">Oikopleura dioica</name>
    <name type="common">Tunicate</name>
    <dbReference type="NCBI Taxonomy" id="34765"/>
    <lineage>
        <taxon>Eukaryota</taxon>
        <taxon>Metazoa</taxon>
        <taxon>Chordata</taxon>
        <taxon>Tunicata</taxon>
        <taxon>Appendicularia</taxon>
        <taxon>Copelata</taxon>
        <taxon>Oikopleuridae</taxon>
        <taxon>Oikopleura</taxon>
    </lineage>
</organism>
<feature type="domain" description="BZIP" evidence="2">
    <location>
        <begin position="35"/>
        <end position="95"/>
    </location>
</feature>
<evidence type="ECO:0000313" key="4">
    <source>
        <dbReference type="Proteomes" id="UP000001307"/>
    </source>
</evidence>
<dbReference type="InParanoid" id="E4WXD3"/>
<gene>
    <name evidence="3" type="ORF">GSOID_T00011565001</name>
</gene>
<dbReference type="PROSITE" id="PS50217">
    <property type="entry name" value="BZIP"/>
    <property type="match status" value="1"/>
</dbReference>
<dbReference type="EMBL" id="FN653018">
    <property type="protein sequence ID" value="CBY22025.1"/>
    <property type="molecule type" value="Genomic_DNA"/>
</dbReference>
<name>E4WXD3_OIKDI</name>
<dbReference type="Proteomes" id="UP000001307">
    <property type="component" value="Unassembled WGS sequence"/>
</dbReference>
<keyword evidence="1" id="KW-0175">Coiled coil</keyword>
<sequence>MCFIQRKVTATKRMRPGIKPKKLDNELTKEELLVRERRRKRNKEAAAKKRIEFKQTVGILESKKIKLESENDSMMTEVAQMEKKMARMKAALREHECVETNNTQQFFPPSPNQEFFSDLSAGFIEHFEEAIPVETAPADQEKMPVTNDFFDGFFSESKQLVAPTNYVYQQENDIRSFFGPEEPTKMPVMPPSYEETQQMQQNYVQQNQANRGNVSQSLTAMDLDILFSY</sequence>
<reference evidence="3" key="1">
    <citation type="journal article" date="2010" name="Science">
        <title>Plasticity of animal genome architecture unmasked by rapid evolution of a pelagic tunicate.</title>
        <authorList>
            <person name="Denoeud F."/>
            <person name="Henriet S."/>
            <person name="Mungpakdee S."/>
            <person name="Aury J.M."/>
            <person name="Da Silva C."/>
            <person name="Brinkmann H."/>
            <person name="Mikhaleva J."/>
            <person name="Olsen L.C."/>
            <person name="Jubin C."/>
            <person name="Canestro C."/>
            <person name="Bouquet J.M."/>
            <person name="Danks G."/>
            <person name="Poulain J."/>
            <person name="Campsteijn C."/>
            <person name="Adamski M."/>
            <person name="Cross I."/>
            <person name="Yadetie F."/>
            <person name="Muffato M."/>
            <person name="Louis A."/>
            <person name="Butcher S."/>
            <person name="Tsagkogeorga G."/>
            <person name="Konrad A."/>
            <person name="Singh S."/>
            <person name="Jensen M.F."/>
            <person name="Cong E.H."/>
            <person name="Eikeseth-Otteraa H."/>
            <person name="Noel B."/>
            <person name="Anthouard V."/>
            <person name="Porcel B.M."/>
            <person name="Kachouri-Lafond R."/>
            <person name="Nishino A."/>
            <person name="Ugolini M."/>
            <person name="Chourrout P."/>
            <person name="Nishida H."/>
            <person name="Aasland R."/>
            <person name="Huzurbazar S."/>
            <person name="Westhof E."/>
            <person name="Delsuc F."/>
            <person name="Lehrach H."/>
            <person name="Reinhardt R."/>
            <person name="Weissenbach J."/>
            <person name="Roy S.W."/>
            <person name="Artiguenave F."/>
            <person name="Postlethwait J.H."/>
            <person name="Manak J.R."/>
            <person name="Thompson E.M."/>
            <person name="Jaillon O."/>
            <person name="Du Pasquier L."/>
            <person name="Boudinot P."/>
            <person name="Liberles D.A."/>
            <person name="Volff J.N."/>
            <person name="Philippe H."/>
            <person name="Lenhard B."/>
            <person name="Roest Crollius H."/>
            <person name="Wincker P."/>
            <person name="Chourrout D."/>
        </authorList>
    </citation>
    <scope>NUCLEOTIDE SEQUENCE [LARGE SCALE GENOMIC DNA]</scope>
</reference>